<feature type="transmembrane region" description="Helical" evidence="4">
    <location>
        <begin position="412"/>
        <end position="430"/>
    </location>
</feature>
<name>A0A364N2K0_STELY</name>
<evidence type="ECO:0000256" key="3">
    <source>
        <dbReference type="SAM" id="MobiDB-lite"/>
    </source>
</evidence>
<keyword evidence="4" id="KW-0812">Transmembrane</keyword>
<keyword evidence="2" id="KW-0539">Nucleus</keyword>
<feature type="transmembrane region" description="Helical" evidence="4">
    <location>
        <begin position="74"/>
        <end position="100"/>
    </location>
</feature>
<reference evidence="7" key="1">
    <citation type="submission" date="2018-05" db="EMBL/GenBank/DDBJ databases">
        <title>Draft genome sequence of Stemphylium lycopersici strain CIDEFI 213.</title>
        <authorList>
            <person name="Medina R."/>
            <person name="Franco M.E.E."/>
            <person name="Lucentini C.G."/>
            <person name="Saparrat M.C.N."/>
            <person name="Balatti P.A."/>
        </authorList>
    </citation>
    <scope>NUCLEOTIDE SEQUENCE [LARGE SCALE GENOMIC DNA]</scope>
    <source>
        <strain evidence="7">CIDEFI 213</strain>
    </source>
</reference>
<comment type="caution">
    <text evidence="6">The sequence shown here is derived from an EMBL/GenBank/DDBJ whole genome shotgun (WGS) entry which is preliminary data.</text>
</comment>
<dbReference type="AlphaFoldDB" id="A0A364N2K0"/>
<dbReference type="InterPro" id="IPR007219">
    <property type="entry name" value="XnlR_reg_dom"/>
</dbReference>
<feature type="transmembrane region" description="Helical" evidence="4">
    <location>
        <begin position="376"/>
        <end position="400"/>
    </location>
</feature>
<dbReference type="PANTHER" id="PTHR46910">
    <property type="entry name" value="TRANSCRIPTION FACTOR PDR1"/>
    <property type="match status" value="1"/>
</dbReference>
<evidence type="ECO:0000256" key="4">
    <source>
        <dbReference type="SAM" id="Phobius"/>
    </source>
</evidence>
<evidence type="ECO:0000313" key="6">
    <source>
        <dbReference type="EMBL" id="RAR10282.1"/>
    </source>
</evidence>
<sequence>MPLGILQDYKLEHVPGTAPLSELSRVDLEVATDVDRALLKHDATGQIVLVPQPSDSPNDPYNWPKRKKEMFTVVIAYGCGCVGGCNGSCIVAIAFGSLLCNTAAVKVGKRPLYLLTTLGLAISSFWAAESTSFGSLTAARAVQGFCMAPFEALIPASVGDIWHVHERGFRMAIFNLGVLGGINLASPIAGSVIQYGSYRVAMHAMGGAFILMLLLVFFFMPESAFHRTKAINIDTSAKTVDIDEKEKEKNVERIEDRPLHQAPSSRPPDPYVKTLMPWSGYWDEVSFWRTLLRPFVVIASPVVMWATLLFTICISWLVLISLTLSQIFSAPPYSFSLMVGQEPEFRLPVMITYVVFTSTGFFAWGESLHNEDPWPIPVIVCLGIINLGVQLGTTGAVTYVSDCHREQAAEAFGIMNFLKNFFAFGLTFYANDWIVMQGVRDAFYVIGDVKCDPFRPCALCVRANVECSISHAEAPGRALKRKRTQGPSCEASQGQLQAPVPDHDQPQPQFDVGIASRDESRRPSIAEGEADSAMGIAQRIYQLGNQATLKRTTSAIPGGDMYDTHPTPRLDRAQRRPIIEILGYPLPPVDNMYVLLEEYFDSVHWFSLVIYEPRFRSKLGSIKDGLAFPSQKSFLLLLSIVLGMGAWYKCHRSDIDPGFNNEDWHGWSQSLLHGAGSQMTDLMDQSTISSVQACILLGSYYVYHGKPNLSFALLGATIRTAQAIGLHRQPLRGDLRTIEERKRVWWTIYTWDRFASVTYGRPLGINEKDCNVTHPVDTCESPCFRVEDSQMANAPICYSSYQRELNKLYLIASPIIGIIFGMRAIGSNEQLAGPQYTTQIIEVTEKLWAWRRRLPSHLLLNLASDCGTDQSPTSRVHQLQSLSLQLTFDNLLIIFHRPLIAKQVDDLIRKQPEGNHGAALSPASLSNAEASPYATASAKSPLARVHISSTEQWWDAAVRTSKVTELPRLSQLATDSHLVAFLAINLFNSAIVMAVLALSDPLSDRAQEVKRTITRIFRLQELLGKKTQLSMQSNVVLKDVIQMLLRREADAMFGNNELLTKQSGTALMSVEDTLRLPMHITQIFPAGLDSYYRDEMSNAQRWVQESGELGQLPNGNNEDWAHVGVDDFNIAVDLDWISDDNGIDRVGNGLYWVWDSVWSETQL</sequence>
<dbReference type="Pfam" id="PF07690">
    <property type="entry name" value="MFS_1"/>
    <property type="match status" value="1"/>
</dbReference>
<dbReference type="GO" id="GO:0008270">
    <property type="term" value="F:zinc ion binding"/>
    <property type="evidence" value="ECO:0007669"/>
    <property type="project" value="InterPro"/>
</dbReference>
<dbReference type="Gene3D" id="1.20.1250.20">
    <property type="entry name" value="MFS general substrate transporter like domains"/>
    <property type="match status" value="1"/>
</dbReference>
<dbReference type="PANTHER" id="PTHR46910:SF8">
    <property type="entry name" value="ZN(II)2CYS6 TRANSCRIPTION FACTOR (EUROFUNG)"/>
    <property type="match status" value="1"/>
</dbReference>
<dbReference type="InterPro" id="IPR036259">
    <property type="entry name" value="MFS_trans_sf"/>
</dbReference>
<dbReference type="Proteomes" id="UP000249619">
    <property type="component" value="Unassembled WGS sequence"/>
</dbReference>
<gene>
    <name evidence="6" type="ORF">DDE83_005052</name>
</gene>
<comment type="subcellular location">
    <subcellularLocation>
        <location evidence="1">Membrane</location>
        <topology evidence="1">Multi-pass membrane protein</topology>
    </subcellularLocation>
</comment>
<feature type="domain" description="Xylanolytic transcriptional activator regulatory" evidence="5">
    <location>
        <begin position="710"/>
        <end position="781"/>
    </location>
</feature>
<evidence type="ECO:0000256" key="1">
    <source>
        <dbReference type="ARBA" id="ARBA00004141"/>
    </source>
</evidence>
<dbReference type="STRING" id="183478.A0A364N2K0"/>
<organism evidence="6 7">
    <name type="scientific">Stemphylium lycopersici</name>
    <name type="common">Tomato gray leaf spot disease fungus</name>
    <name type="synonym">Thyrospora lycopersici</name>
    <dbReference type="NCBI Taxonomy" id="183478"/>
    <lineage>
        <taxon>Eukaryota</taxon>
        <taxon>Fungi</taxon>
        <taxon>Dikarya</taxon>
        <taxon>Ascomycota</taxon>
        <taxon>Pezizomycotina</taxon>
        <taxon>Dothideomycetes</taxon>
        <taxon>Pleosporomycetidae</taxon>
        <taxon>Pleosporales</taxon>
        <taxon>Pleosporineae</taxon>
        <taxon>Pleosporaceae</taxon>
        <taxon>Stemphylium</taxon>
    </lineage>
</organism>
<dbReference type="GO" id="GO:0003700">
    <property type="term" value="F:DNA-binding transcription factor activity"/>
    <property type="evidence" value="ECO:0007669"/>
    <property type="project" value="InterPro"/>
</dbReference>
<feature type="compositionally biased region" description="Basic and acidic residues" evidence="3">
    <location>
        <begin position="244"/>
        <end position="259"/>
    </location>
</feature>
<accession>A0A364N2K0</accession>
<feature type="region of interest" description="Disordered" evidence="3">
    <location>
        <begin position="476"/>
        <end position="529"/>
    </location>
</feature>
<evidence type="ECO:0000313" key="7">
    <source>
        <dbReference type="Proteomes" id="UP000249619"/>
    </source>
</evidence>
<keyword evidence="4" id="KW-1133">Transmembrane helix</keyword>
<dbReference type="GO" id="GO:0006351">
    <property type="term" value="P:DNA-templated transcription"/>
    <property type="evidence" value="ECO:0007669"/>
    <property type="project" value="InterPro"/>
</dbReference>
<dbReference type="Pfam" id="PF04082">
    <property type="entry name" value="Fungal_trans"/>
    <property type="match status" value="1"/>
</dbReference>
<dbReference type="InterPro" id="IPR011701">
    <property type="entry name" value="MFS"/>
</dbReference>
<keyword evidence="4" id="KW-0472">Membrane</keyword>
<feature type="transmembrane region" description="Helical" evidence="4">
    <location>
        <begin position="200"/>
        <end position="220"/>
    </location>
</feature>
<feature type="region of interest" description="Disordered" evidence="3">
    <location>
        <begin position="244"/>
        <end position="268"/>
    </location>
</feature>
<dbReference type="CDD" id="cd12148">
    <property type="entry name" value="fungal_TF_MHR"/>
    <property type="match status" value="1"/>
</dbReference>
<feature type="transmembrane region" description="Helical" evidence="4">
    <location>
        <begin position="302"/>
        <end position="324"/>
    </location>
</feature>
<proteinExistence type="predicted"/>
<dbReference type="EMBL" id="QGDH01000066">
    <property type="protein sequence ID" value="RAR10282.1"/>
    <property type="molecule type" value="Genomic_DNA"/>
</dbReference>
<dbReference type="InterPro" id="IPR050987">
    <property type="entry name" value="AtrR-like"/>
</dbReference>
<evidence type="ECO:0000256" key="2">
    <source>
        <dbReference type="ARBA" id="ARBA00023242"/>
    </source>
</evidence>
<dbReference type="GO" id="GO:0016020">
    <property type="term" value="C:membrane"/>
    <property type="evidence" value="ECO:0007669"/>
    <property type="project" value="UniProtKB-SubCell"/>
</dbReference>
<dbReference type="SUPFAM" id="SSF103473">
    <property type="entry name" value="MFS general substrate transporter"/>
    <property type="match status" value="1"/>
</dbReference>
<feature type="transmembrane region" description="Helical" evidence="4">
    <location>
        <begin position="172"/>
        <end position="193"/>
    </location>
</feature>
<dbReference type="SMART" id="SM00906">
    <property type="entry name" value="Fungal_trans"/>
    <property type="match status" value="1"/>
</dbReference>
<protein>
    <submittedName>
        <fullName evidence="6">MFS general substrate transporter</fullName>
    </submittedName>
</protein>
<dbReference type="GO" id="GO:0003677">
    <property type="term" value="F:DNA binding"/>
    <property type="evidence" value="ECO:0007669"/>
    <property type="project" value="InterPro"/>
</dbReference>
<feature type="compositionally biased region" description="Polar residues" evidence="3">
    <location>
        <begin position="485"/>
        <end position="496"/>
    </location>
</feature>
<feature type="transmembrane region" description="Helical" evidence="4">
    <location>
        <begin position="345"/>
        <end position="364"/>
    </location>
</feature>
<dbReference type="OrthoDB" id="3266505at2759"/>
<keyword evidence="7" id="KW-1185">Reference proteome</keyword>
<evidence type="ECO:0000259" key="5">
    <source>
        <dbReference type="SMART" id="SM00906"/>
    </source>
</evidence>
<dbReference type="GO" id="GO:0022857">
    <property type="term" value="F:transmembrane transporter activity"/>
    <property type="evidence" value="ECO:0007669"/>
    <property type="project" value="InterPro"/>
</dbReference>